<evidence type="ECO:0000256" key="1">
    <source>
        <dbReference type="ARBA" id="ARBA00004613"/>
    </source>
</evidence>
<organism evidence="7">
    <name type="scientific">Magallana gigas</name>
    <name type="common">Pacific oyster</name>
    <name type="synonym">Crassostrea gigas</name>
    <dbReference type="NCBI Taxonomy" id="29159"/>
    <lineage>
        <taxon>Eukaryota</taxon>
        <taxon>Metazoa</taxon>
        <taxon>Spiralia</taxon>
        <taxon>Lophotrochozoa</taxon>
        <taxon>Mollusca</taxon>
        <taxon>Bivalvia</taxon>
        <taxon>Autobranchia</taxon>
        <taxon>Pteriomorphia</taxon>
        <taxon>Ostreida</taxon>
        <taxon>Ostreoidea</taxon>
        <taxon>Ostreidae</taxon>
        <taxon>Magallana</taxon>
    </lineage>
</organism>
<accession>K1QDP8</accession>
<sequence length="257" mass="29176">MTKLHIVVIFAVVVFATSLENKCNVPPEFWCSSEEVARDCQVTEQCHRYYEPKAKADKVQLTLYFESLCPDCKNFFRSQLTKTYTALSDIINLTLVPYGNAREEKDAASGKWKYTCQHGEDECVGNLIETCAIHLLKNISVYFPFISCIEHDQFGTPQFSAKKCAKQQGIDLQPIMDCSTSSLGNSLEHQMALKTEALNPPHKYVPWVTLNGVHTEEMEKKAEADLTALICDTYKVKKKPARCEDYERGQMQLHMAS</sequence>
<dbReference type="FunCoup" id="K1QDP8">
    <property type="interactions" value="28"/>
</dbReference>
<dbReference type="SUPFAM" id="SSF52833">
    <property type="entry name" value="Thioredoxin-like"/>
    <property type="match status" value="1"/>
</dbReference>
<protein>
    <submittedName>
        <fullName evidence="7">Gamma-interferon-inducible lysosomal thiol reductase</fullName>
    </submittedName>
</protein>
<dbReference type="PROSITE" id="PS51110">
    <property type="entry name" value="SAP_A"/>
    <property type="match status" value="1"/>
</dbReference>
<dbReference type="AlphaFoldDB" id="K1QDP8"/>
<keyword evidence="6" id="KW-0325">Glycoprotein</keyword>
<evidence type="ECO:0000256" key="4">
    <source>
        <dbReference type="ARBA" id="ARBA00022729"/>
    </source>
</evidence>
<keyword evidence="3" id="KW-0964">Secreted</keyword>
<keyword evidence="5" id="KW-1015">Disulfide bond</keyword>
<proteinExistence type="inferred from homology"/>
<reference evidence="7" key="1">
    <citation type="journal article" date="2012" name="Nature">
        <title>The oyster genome reveals stress adaptation and complexity of shell formation.</title>
        <authorList>
            <person name="Zhang G."/>
            <person name="Fang X."/>
            <person name="Guo X."/>
            <person name="Li L."/>
            <person name="Luo R."/>
            <person name="Xu F."/>
            <person name="Yang P."/>
            <person name="Zhang L."/>
            <person name="Wang X."/>
            <person name="Qi H."/>
            <person name="Xiong Z."/>
            <person name="Que H."/>
            <person name="Xie Y."/>
            <person name="Holland P.W."/>
            <person name="Paps J."/>
            <person name="Zhu Y."/>
            <person name="Wu F."/>
            <person name="Chen Y."/>
            <person name="Wang J."/>
            <person name="Peng C."/>
            <person name="Meng J."/>
            <person name="Yang L."/>
            <person name="Liu J."/>
            <person name="Wen B."/>
            <person name="Zhang N."/>
            <person name="Huang Z."/>
            <person name="Zhu Q."/>
            <person name="Feng Y."/>
            <person name="Mount A."/>
            <person name="Hedgecock D."/>
            <person name="Xu Z."/>
            <person name="Liu Y."/>
            <person name="Domazet-Loso T."/>
            <person name="Du Y."/>
            <person name="Sun X."/>
            <person name="Zhang S."/>
            <person name="Liu B."/>
            <person name="Cheng P."/>
            <person name="Jiang X."/>
            <person name="Li J."/>
            <person name="Fan D."/>
            <person name="Wang W."/>
            <person name="Fu W."/>
            <person name="Wang T."/>
            <person name="Wang B."/>
            <person name="Zhang J."/>
            <person name="Peng Z."/>
            <person name="Li Y."/>
            <person name="Li N."/>
            <person name="Wang J."/>
            <person name="Chen M."/>
            <person name="He Y."/>
            <person name="Tan F."/>
            <person name="Song X."/>
            <person name="Zheng Q."/>
            <person name="Huang R."/>
            <person name="Yang H."/>
            <person name="Du X."/>
            <person name="Chen L."/>
            <person name="Yang M."/>
            <person name="Gaffney P.M."/>
            <person name="Wang S."/>
            <person name="Luo L."/>
            <person name="She Z."/>
            <person name="Ming Y."/>
            <person name="Huang W."/>
            <person name="Zhang S."/>
            <person name="Huang B."/>
            <person name="Zhang Y."/>
            <person name="Qu T."/>
            <person name="Ni P."/>
            <person name="Miao G."/>
            <person name="Wang J."/>
            <person name="Wang Q."/>
            <person name="Steinberg C.E."/>
            <person name="Wang H."/>
            <person name="Li N."/>
            <person name="Qian L."/>
            <person name="Zhang G."/>
            <person name="Li Y."/>
            <person name="Yang H."/>
            <person name="Liu X."/>
            <person name="Wang J."/>
            <person name="Yin Y."/>
            <person name="Wang J."/>
        </authorList>
    </citation>
    <scope>NUCLEOTIDE SEQUENCE [LARGE SCALE GENOMIC DNA]</scope>
    <source>
        <strain evidence="7">05x7-T-G4-1.051#20</strain>
    </source>
</reference>
<evidence type="ECO:0000256" key="3">
    <source>
        <dbReference type="ARBA" id="ARBA00022525"/>
    </source>
</evidence>
<dbReference type="GO" id="GO:0005576">
    <property type="term" value="C:extracellular region"/>
    <property type="evidence" value="ECO:0007669"/>
    <property type="project" value="UniProtKB-SubCell"/>
</dbReference>
<gene>
    <name evidence="7" type="ORF">CGI_10008156</name>
</gene>
<dbReference type="PANTHER" id="PTHR13234:SF8">
    <property type="entry name" value="GAMMA-INTERFERON-INDUCIBLE LYSOSOMAL THIOL REDUCTASE"/>
    <property type="match status" value="1"/>
</dbReference>
<dbReference type="HOGENOM" id="CLU_066886_0_0_1"/>
<keyword evidence="4" id="KW-0732">Signal</keyword>
<evidence type="ECO:0000256" key="6">
    <source>
        <dbReference type="ARBA" id="ARBA00023180"/>
    </source>
</evidence>
<dbReference type="InParanoid" id="K1QDP8"/>
<dbReference type="Pfam" id="PF03227">
    <property type="entry name" value="GILT"/>
    <property type="match status" value="1"/>
</dbReference>
<dbReference type="Pfam" id="PF02199">
    <property type="entry name" value="SapA"/>
    <property type="match status" value="1"/>
</dbReference>
<dbReference type="InterPro" id="IPR003119">
    <property type="entry name" value="SAP_A"/>
</dbReference>
<dbReference type="InterPro" id="IPR036249">
    <property type="entry name" value="Thioredoxin-like_sf"/>
</dbReference>
<name>K1QDP8_MAGGI</name>
<dbReference type="EMBL" id="JH818983">
    <property type="protein sequence ID" value="EKC19601.1"/>
    <property type="molecule type" value="Genomic_DNA"/>
</dbReference>
<dbReference type="InterPro" id="IPR004911">
    <property type="entry name" value="Interferon-induced_GILT"/>
</dbReference>
<evidence type="ECO:0000313" key="7">
    <source>
        <dbReference type="EMBL" id="EKC19601.1"/>
    </source>
</evidence>
<evidence type="ECO:0000256" key="2">
    <source>
        <dbReference type="ARBA" id="ARBA00005679"/>
    </source>
</evidence>
<comment type="subcellular location">
    <subcellularLocation>
        <location evidence="1">Secreted</location>
    </subcellularLocation>
</comment>
<dbReference type="PANTHER" id="PTHR13234">
    <property type="entry name" value="GAMMA-INTERFERON INDUCIBLE LYSOSOMAL THIOL REDUCTASE GILT"/>
    <property type="match status" value="1"/>
</dbReference>
<comment type="similarity">
    <text evidence="2">Belongs to the GILT family.</text>
</comment>
<evidence type="ECO:0000256" key="5">
    <source>
        <dbReference type="ARBA" id="ARBA00023157"/>
    </source>
</evidence>
<dbReference type="GO" id="GO:0016671">
    <property type="term" value="F:oxidoreductase activity, acting on a sulfur group of donors, disulfide as acceptor"/>
    <property type="evidence" value="ECO:0007669"/>
    <property type="project" value="InterPro"/>
</dbReference>